<dbReference type="InterPro" id="IPR000182">
    <property type="entry name" value="GNAT_dom"/>
</dbReference>
<evidence type="ECO:0000259" key="1">
    <source>
        <dbReference type="PROSITE" id="PS51186"/>
    </source>
</evidence>
<dbReference type="InterPro" id="IPR016181">
    <property type="entry name" value="Acyl_CoA_acyltransferase"/>
</dbReference>
<name>A0ABV5DKE1_9ACTN</name>
<gene>
    <name evidence="2" type="ORF">VSS30_29695</name>
</gene>
<comment type="caution">
    <text evidence="2">The sequence shown here is derived from an EMBL/GenBank/DDBJ whole genome shotgun (WGS) entry which is preliminary data.</text>
</comment>
<reference evidence="2 3" key="1">
    <citation type="submission" date="2024-01" db="EMBL/GenBank/DDBJ databases">
        <title>Genome mining of biosynthetic gene clusters to explore secondary metabolites of Streptomyces sp.</title>
        <authorList>
            <person name="Baig A."/>
            <person name="Ajitkumar Shintre N."/>
            <person name="Kumar H."/>
            <person name="Anbarasu A."/>
            <person name="Ramaiah S."/>
        </authorList>
    </citation>
    <scope>NUCLEOTIDE SEQUENCE [LARGE SCALE GENOMIC DNA]</scope>
    <source>
        <strain evidence="2 3">A03</strain>
    </source>
</reference>
<dbReference type="Gene3D" id="3.40.630.30">
    <property type="match status" value="1"/>
</dbReference>
<dbReference type="PROSITE" id="PS51186">
    <property type="entry name" value="GNAT"/>
    <property type="match status" value="1"/>
</dbReference>
<evidence type="ECO:0000313" key="3">
    <source>
        <dbReference type="Proteomes" id="UP001585018"/>
    </source>
</evidence>
<evidence type="ECO:0000313" key="2">
    <source>
        <dbReference type="EMBL" id="MFB8753002.1"/>
    </source>
</evidence>
<dbReference type="CDD" id="cd04301">
    <property type="entry name" value="NAT_SF"/>
    <property type="match status" value="1"/>
</dbReference>
<dbReference type="RefSeq" id="WP_226484997.1">
    <property type="nucleotide sequence ID" value="NZ_CBDREU010000036.1"/>
</dbReference>
<sequence>MTPAAAPDGWSWETARDADEVHALLRACDARQALSHGSPVPVRNPATTARRVRAGEVHLLRHAGEPAGMFTLSWEPPFALDPDAFPPARRPAYLGRLAVAPAWLDDGTPVGASCVRRALELAADRGADALRAEANPDLTGTVRLLELLGLRRQGDVLTDALGRRTVRLHRPLAPSPNPASKERR</sequence>
<dbReference type="EMBL" id="JAYMRR010000021">
    <property type="protein sequence ID" value="MFB8753002.1"/>
    <property type="molecule type" value="Genomic_DNA"/>
</dbReference>
<feature type="domain" description="N-acetyltransferase" evidence="1">
    <location>
        <begin position="13"/>
        <end position="173"/>
    </location>
</feature>
<proteinExistence type="predicted"/>
<organism evidence="2 3">
    <name type="scientific">Streptomyces parvulus</name>
    <dbReference type="NCBI Taxonomy" id="146923"/>
    <lineage>
        <taxon>Bacteria</taxon>
        <taxon>Bacillati</taxon>
        <taxon>Actinomycetota</taxon>
        <taxon>Actinomycetes</taxon>
        <taxon>Kitasatosporales</taxon>
        <taxon>Streptomycetaceae</taxon>
        <taxon>Streptomyces</taxon>
    </lineage>
</organism>
<dbReference type="SUPFAM" id="SSF55729">
    <property type="entry name" value="Acyl-CoA N-acyltransferases (Nat)"/>
    <property type="match status" value="1"/>
</dbReference>
<keyword evidence="3" id="KW-1185">Reference proteome</keyword>
<dbReference type="Proteomes" id="UP001585018">
    <property type="component" value="Unassembled WGS sequence"/>
</dbReference>
<accession>A0ABV5DKE1</accession>
<protein>
    <recommendedName>
        <fullName evidence="1">N-acetyltransferase domain-containing protein</fullName>
    </recommendedName>
</protein>